<organism evidence="1 2">
    <name type="scientific">Scutellospora calospora</name>
    <dbReference type="NCBI Taxonomy" id="85575"/>
    <lineage>
        <taxon>Eukaryota</taxon>
        <taxon>Fungi</taxon>
        <taxon>Fungi incertae sedis</taxon>
        <taxon>Mucoromycota</taxon>
        <taxon>Glomeromycotina</taxon>
        <taxon>Glomeromycetes</taxon>
        <taxon>Diversisporales</taxon>
        <taxon>Gigasporaceae</taxon>
        <taxon>Scutellospora</taxon>
    </lineage>
</organism>
<dbReference type="Proteomes" id="UP000789860">
    <property type="component" value="Unassembled WGS sequence"/>
</dbReference>
<dbReference type="EMBL" id="CAJVPM010009411">
    <property type="protein sequence ID" value="CAG8563980.1"/>
    <property type="molecule type" value="Genomic_DNA"/>
</dbReference>
<protein>
    <submittedName>
        <fullName evidence="1">4017_t:CDS:1</fullName>
    </submittedName>
</protein>
<comment type="caution">
    <text evidence="1">The sequence shown here is derived from an EMBL/GenBank/DDBJ whole genome shotgun (WGS) entry which is preliminary data.</text>
</comment>
<proteinExistence type="predicted"/>
<evidence type="ECO:0000313" key="2">
    <source>
        <dbReference type="Proteomes" id="UP000789860"/>
    </source>
</evidence>
<accession>A0ACA9M2U1</accession>
<sequence>RIQDMICIQNILKKIDCDEAFHSHKFVYAANRRHQDHNHDHGVSALESGSRFTAAASTMKVIVTRAMSKRTKA</sequence>
<gene>
    <name evidence="1" type="ORF">SCALOS_LOCUS5612</name>
</gene>
<feature type="non-terminal residue" evidence="1">
    <location>
        <position position="73"/>
    </location>
</feature>
<name>A0ACA9M2U1_9GLOM</name>
<reference evidence="1" key="1">
    <citation type="submission" date="2021-06" db="EMBL/GenBank/DDBJ databases">
        <authorList>
            <person name="Kallberg Y."/>
            <person name="Tangrot J."/>
            <person name="Rosling A."/>
        </authorList>
    </citation>
    <scope>NUCLEOTIDE SEQUENCE</scope>
    <source>
        <strain evidence="1">AU212A</strain>
    </source>
</reference>
<keyword evidence="2" id="KW-1185">Reference proteome</keyword>
<evidence type="ECO:0000313" key="1">
    <source>
        <dbReference type="EMBL" id="CAG8563980.1"/>
    </source>
</evidence>
<feature type="non-terminal residue" evidence="1">
    <location>
        <position position="1"/>
    </location>
</feature>